<keyword evidence="2" id="KW-1185">Reference proteome</keyword>
<evidence type="ECO:0008006" key="3">
    <source>
        <dbReference type="Google" id="ProtNLM"/>
    </source>
</evidence>
<dbReference type="RefSeq" id="WP_387909181.1">
    <property type="nucleotide sequence ID" value="NZ_JBIBEG010000020.1"/>
</dbReference>
<proteinExistence type="predicted"/>
<name>A0ABW6XGN7_9ACTN</name>
<reference evidence="1 2" key="1">
    <citation type="submission" date="2024-10" db="EMBL/GenBank/DDBJ databases">
        <title>The Natural Products Discovery Center: Release of the First 8490 Sequenced Strains for Exploring Actinobacteria Biosynthetic Diversity.</title>
        <authorList>
            <person name="Kalkreuter E."/>
            <person name="Kautsar S.A."/>
            <person name="Yang D."/>
            <person name="Bader C.D."/>
            <person name="Teijaro C.N."/>
            <person name="Fluegel L."/>
            <person name="Davis C.M."/>
            <person name="Simpson J.R."/>
            <person name="Lauterbach L."/>
            <person name="Steele A.D."/>
            <person name="Gui C."/>
            <person name="Meng S."/>
            <person name="Li G."/>
            <person name="Viehrig K."/>
            <person name="Ye F."/>
            <person name="Su P."/>
            <person name="Kiefer A.F."/>
            <person name="Nichols A."/>
            <person name="Cepeda A.J."/>
            <person name="Yan W."/>
            <person name="Fan B."/>
            <person name="Jiang Y."/>
            <person name="Adhikari A."/>
            <person name="Zheng C.-J."/>
            <person name="Schuster L."/>
            <person name="Cowan T.M."/>
            <person name="Smanski M.J."/>
            <person name="Chevrette M.G."/>
            <person name="De Carvalho L.P.S."/>
            <person name="Shen B."/>
        </authorList>
    </citation>
    <scope>NUCLEOTIDE SEQUENCE [LARGE SCALE GENOMIC DNA]</scope>
    <source>
        <strain evidence="1 2">NPDC012540</strain>
    </source>
</reference>
<sequence>MLTLAGLGIAPQAQAASAQVTDITCLGSSTENYSPPLTNTTQVVSTSFTESYSCTSLTTSVSSGNTSSARVGSQNCLLSGTPTGLEIITYVWNNQNASTVAFSDVNVVRAVNGTATVTSTGSVISGLGVGSNVVRVIVIPQLSLTACATTGVSSATGTATLSIL</sequence>
<protein>
    <recommendedName>
        <fullName evidence="3">Ig-like domain-containing protein</fullName>
    </recommendedName>
</protein>
<organism evidence="1 2">
    <name type="scientific">Streptomyces argenteolus</name>
    <dbReference type="NCBI Taxonomy" id="67274"/>
    <lineage>
        <taxon>Bacteria</taxon>
        <taxon>Bacillati</taxon>
        <taxon>Actinomycetota</taxon>
        <taxon>Actinomycetes</taxon>
        <taxon>Kitasatosporales</taxon>
        <taxon>Streptomycetaceae</taxon>
        <taxon>Streptomyces</taxon>
    </lineage>
</organism>
<evidence type="ECO:0000313" key="1">
    <source>
        <dbReference type="EMBL" id="MFF5900889.1"/>
    </source>
</evidence>
<evidence type="ECO:0000313" key="2">
    <source>
        <dbReference type="Proteomes" id="UP001602322"/>
    </source>
</evidence>
<accession>A0ABW6XGN7</accession>
<gene>
    <name evidence="1" type="ORF">ACFY8O_33915</name>
</gene>
<dbReference type="Proteomes" id="UP001602322">
    <property type="component" value="Unassembled WGS sequence"/>
</dbReference>
<comment type="caution">
    <text evidence="1">The sequence shown here is derived from an EMBL/GenBank/DDBJ whole genome shotgun (WGS) entry which is preliminary data.</text>
</comment>
<dbReference type="EMBL" id="JBIBEG010000020">
    <property type="protein sequence ID" value="MFF5900889.1"/>
    <property type="molecule type" value="Genomic_DNA"/>
</dbReference>